<name>D9WTD1_9ACTN</name>
<organism evidence="3 4">
    <name type="scientific">Streptomyces himastatinicus ATCC 53653</name>
    <dbReference type="NCBI Taxonomy" id="457427"/>
    <lineage>
        <taxon>Bacteria</taxon>
        <taxon>Bacillati</taxon>
        <taxon>Actinomycetota</taxon>
        <taxon>Actinomycetes</taxon>
        <taxon>Kitasatosporales</taxon>
        <taxon>Streptomycetaceae</taxon>
        <taxon>Streptomyces</taxon>
        <taxon>Streptomyces violaceusniger group</taxon>
    </lineage>
</organism>
<evidence type="ECO:0000313" key="4">
    <source>
        <dbReference type="Proteomes" id="UP000003963"/>
    </source>
</evidence>
<accession>D9WTD1</accession>
<dbReference type="STRING" id="457427.SSOG_06066"/>
<gene>
    <name evidence="3" type="ORF">SSOG_06066</name>
</gene>
<feature type="compositionally biased region" description="Basic residues" evidence="1">
    <location>
        <begin position="49"/>
        <end position="62"/>
    </location>
</feature>
<dbReference type="Pfam" id="PF13546">
    <property type="entry name" value="DDE_5"/>
    <property type="match status" value="1"/>
</dbReference>
<proteinExistence type="predicted"/>
<feature type="region of interest" description="Disordered" evidence="1">
    <location>
        <begin position="110"/>
        <end position="150"/>
    </location>
</feature>
<evidence type="ECO:0000313" key="3">
    <source>
        <dbReference type="EMBL" id="EFL26352.1"/>
    </source>
</evidence>
<dbReference type="AlphaFoldDB" id="D9WTD1"/>
<keyword evidence="4" id="KW-1185">Reference proteome</keyword>
<evidence type="ECO:0000259" key="2">
    <source>
        <dbReference type="Pfam" id="PF13546"/>
    </source>
</evidence>
<dbReference type="HOGENOM" id="CLU_033141_3_1_11"/>
<evidence type="ECO:0000256" key="1">
    <source>
        <dbReference type="SAM" id="MobiDB-lite"/>
    </source>
</evidence>
<dbReference type="PANTHER" id="PTHR33627:SF1">
    <property type="entry name" value="TRANSPOSASE"/>
    <property type="match status" value="1"/>
</dbReference>
<dbReference type="PANTHER" id="PTHR33627">
    <property type="entry name" value="TRANSPOSASE"/>
    <property type="match status" value="1"/>
</dbReference>
<dbReference type="InterPro" id="IPR039365">
    <property type="entry name" value="IS701-like"/>
</dbReference>
<dbReference type="EMBL" id="GG657754">
    <property type="protein sequence ID" value="EFL26352.1"/>
    <property type="molecule type" value="Genomic_DNA"/>
</dbReference>
<dbReference type="InterPro" id="IPR038721">
    <property type="entry name" value="IS701-like_DDE_dom"/>
</dbReference>
<reference evidence="3 4" key="1">
    <citation type="submission" date="2009-02" db="EMBL/GenBank/DDBJ databases">
        <title>Annotation of Streptomyces hygroscopicus strain ATCC 53653.</title>
        <authorList>
            <consortium name="The Broad Institute Genome Sequencing Platform"/>
            <consortium name="Broad Institute Microbial Sequencing Center"/>
            <person name="Fischbach M."/>
            <person name="Godfrey P."/>
            <person name="Ward D."/>
            <person name="Young S."/>
            <person name="Zeng Q."/>
            <person name="Koehrsen M."/>
            <person name="Alvarado L."/>
            <person name="Berlin A.M."/>
            <person name="Bochicchio J."/>
            <person name="Borenstein D."/>
            <person name="Chapman S.B."/>
            <person name="Chen Z."/>
            <person name="Engels R."/>
            <person name="Freedman E."/>
            <person name="Gellesch M."/>
            <person name="Goldberg J."/>
            <person name="Griggs A."/>
            <person name="Gujja S."/>
            <person name="Heilman E.R."/>
            <person name="Heiman D.I."/>
            <person name="Hepburn T.A."/>
            <person name="Howarth C."/>
            <person name="Jen D."/>
            <person name="Larson L."/>
            <person name="Lewis B."/>
            <person name="Mehta T."/>
            <person name="Park D."/>
            <person name="Pearson M."/>
            <person name="Richards J."/>
            <person name="Roberts A."/>
            <person name="Saif S."/>
            <person name="Shea T.D."/>
            <person name="Shenoy N."/>
            <person name="Sisk P."/>
            <person name="Stolte C."/>
            <person name="Sykes S.N."/>
            <person name="Thomson T."/>
            <person name="Walk T."/>
            <person name="White J."/>
            <person name="Yandava C."/>
            <person name="Straight P."/>
            <person name="Clardy J."/>
            <person name="Hung D."/>
            <person name="Kolter R."/>
            <person name="Mekalanos J."/>
            <person name="Walker S."/>
            <person name="Walsh C.T."/>
            <person name="Wieland-Brown L.C."/>
            <person name="Haas B."/>
            <person name="Nusbaum C."/>
            <person name="Birren B."/>
        </authorList>
    </citation>
    <scope>NUCLEOTIDE SEQUENCE [LARGE SCALE GENOMIC DNA]</scope>
    <source>
        <strain evidence="3 4">ATCC 53653</strain>
    </source>
</reference>
<sequence length="548" mass="58942">MGGHHRVQRSEVRRTGRARQSGREHLLPQDGQGEVRRADGHGDLPTCQGRHRRRRTRERPLRRAALIRPADPTPRPSPNHLATAQVGDLPARGYPGASPITAVRRCTTSPLGAPGPSAAKIGRGGPTTATASRGGMPMSVTGMDADLGRRRPRPAAGGLLDAREALTRELADVLFTSFVRRDQREKGEQYLRGLLRARGRKSIRNVAAHVGGPAAEQSLHHFISSSTWDWMPVREALAAHLEQAVAPQAWVVRSMPILKAGHQSVGVDRVFDPCLGHAFRGQHAFGVWYANEKFSVPVHWRLHLPETWVQDDNRRRRADIPEAVGEETAEECASAAVLMALTSWQVPVRPVVLNTHVTRIAATVGRFTQAGVPVIVRAGGASPVTVRDPALPGYGAGPLGAQQILAAVRGLGRRVEWTDPASPSRTRCDSVAVAVRVGGAARSGRPGRDGTREGELMLLGEWESGSHVPTAMWITNMASVPVGTLLRMTKLAGRARRDLAEVGEHVGLKDFEGRSFSGWHRHITLASAAHAVVALAGSGSAPHLADSA</sequence>
<feature type="compositionally biased region" description="Basic and acidic residues" evidence="1">
    <location>
        <begin position="21"/>
        <end position="42"/>
    </location>
</feature>
<dbReference type="Proteomes" id="UP000003963">
    <property type="component" value="Unassembled WGS sequence"/>
</dbReference>
<feature type="domain" description="Transposase IS701-like DDE" evidence="2">
    <location>
        <begin position="174"/>
        <end position="421"/>
    </location>
</feature>
<feature type="region of interest" description="Disordered" evidence="1">
    <location>
        <begin position="1"/>
        <end position="96"/>
    </location>
</feature>
<protein>
    <submittedName>
        <fullName evidence="3">Putative regulatory protein</fullName>
    </submittedName>
</protein>